<evidence type="ECO:0008006" key="5">
    <source>
        <dbReference type="Google" id="ProtNLM"/>
    </source>
</evidence>
<dbReference type="InterPro" id="IPR026175">
    <property type="entry name" value="MIPOL1"/>
</dbReference>
<feature type="compositionally biased region" description="Low complexity" evidence="2">
    <location>
        <begin position="43"/>
        <end position="66"/>
    </location>
</feature>
<reference evidence="3" key="1">
    <citation type="submission" date="2020-03" db="EMBL/GenBank/DDBJ databases">
        <authorList>
            <person name="Weist P."/>
        </authorList>
    </citation>
    <scope>NUCLEOTIDE SEQUENCE</scope>
</reference>
<comment type="caution">
    <text evidence="3">The sequence shown here is derived from an EMBL/GenBank/DDBJ whole genome shotgun (WGS) entry which is preliminary data.</text>
</comment>
<feature type="coiled-coil region" evidence="1">
    <location>
        <begin position="135"/>
        <end position="178"/>
    </location>
</feature>
<keyword evidence="4" id="KW-1185">Reference proteome</keyword>
<dbReference type="EMBL" id="CADEAL010004382">
    <property type="protein sequence ID" value="CAB1458318.1"/>
    <property type="molecule type" value="Genomic_DNA"/>
</dbReference>
<organism evidence="3 4">
    <name type="scientific">Pleuronectes platessa</name>
    <name type="common">European plaice</name>
    <dbReference type="NCBI Taxonomy" id="8262"/>
    <lineage>
        <taxon>Eukaryota</taxon>
        <taxon>Metazoa</taxon>
        <taxon>Chordata</taxon>
        <taxon>Craniata</taxon>
        <taxon>Vertebrata</taxon>
        <taxon>Euteleostomi</taxon>
        <taxon>Actinopterygii</taxon>
        <taxon>Neopterygii</taxon>
        <taxon>Teleostei</taxon>
        <taxon>Neoteleostei</taxon>
        <taxon>Acanthomorphata</taxon>
        <taxon>Carangaria</taxon>
        <taxon>Pleuronectiformes</taxon>
        <taxon>Pleuronectoidei</taxon>
        <taxon>Pleuronectidae</taxon>
        <taxon>Pleuronectes</taxon>
    </lineage>
</organism>
<keyword evidence="1" id="KW-0175">Coiled coil</keyword>
<dbReference type="PANTHER" id="PTHR22089:SF2">
    <property type="entry name" value="MIRROR-IMAGE POLYDACTYLY GENE 1 PROTEIN"/>
    <property type="match status" value="1"/>
</dbReference>
<evidence type="ECO:0000313" key="4">
    <source>
        <dbReference type="Proteomes" id="UP001153269"/>
    </source>
</evidence>
<protein>
    <recommendedName>
        <fullName evidence="5">Mirror-image polydactyly 1</fullName>
    </recommendedName>
</protein>
<feature type="non-terminal residue" evidence="3">
    <location>
        <position position="1"/>
    </location>
</feature>
<evidence type="ECO:0000256" key="2">
    <source>
        <dbReference type="SAM" id="MobiDB-lite"/>
    </source>
</evidence>
<evidence type="ECO:0000313" key="3">
    <source>
        <dbReference type="EMBL" id="CAB1458318.1"/>
    </source>
</evidence>
<sequence>NPRVNVELRHRLPSPARRHPPLSDRHNQDQDLNQDQDQDQDLNQDQCPQASPLHRSSVSPLSSRPSGGSGEMERDMSPSRGPSPHVESCRDAHGGDGVQRGPGSPVLRRHVDRDDSFHHDVVIGRVQSFDRDKNISFLLKELDTVRRTNHRLQAELLQKDKELERRRFEEELRKEERERPAVVLEEVWTAQKDRDQAMMSRLLLANEERDEALLLASRLLQAAELEKINLDDTNMEVDELLQCVCDADSAQEVEEFGSVLVQRLRLAQQRRDDITAQEMKAVMEERDGSVAKFKRLEQDLIRERERRTTKDELLRRQTERGGALDDRRRLEAELQALRANHSSSPLLFRDDSQVSSPEAPPLSAQMQQLSKEKQSVEAELQRCQGAEREASERVLRLERLVEVLRKKVGTGSVRAVI</sequence>
<feature type="region of interest" description="Disordered" evidence="2">
    <location>
        <begin position="345"/>
        <end position="376"/>
    </location>
</feature>
<dbReference type="AlphaFoldDB" id="A0A9N7VZZ5"/>
<evidence type="ECO:0000256" key="1">
    <source>
        <dbReference type="SAM" id="Coils"/>
    </source>
</evidence>
<gene>
    <name evidence="3" type="ORF">PLEPLA_LOCUS46148</name>
</gene>
<name>A0A9N7VZZ5_PLEPL</name>
<dbReference type="Proteomes" id="UP001153269">
    <property type="component" value="Unassembled WGS sequence"/>
</dbReference>
<feature type="compositionally biased region" description="Acidic residues" evidence="2">
    <location>
        <begin position="32"/>
        <end position="42"/>
    </location>
</feature>
<proteinExistence type="predicted"/>
<feature type="region of interest" description="Disordered" evidence="2">
    <location>
        <begin position="1"/>
        <end position="112"/>
    </location>
</feature>
<dbReference type="PANTHER" id="PTHR22089">
    <property type="entry name" value="MIRROR-IMAGE POLYDACTYLY GENE 1 PROTEIN"/>
    <property type="match status" value="1"/>
</dbReference>
<accession>A0A9N7VZZ5</accession>
<feature type="compositionally biased region" description="Basic and acidic residues" evidence="2">
    <location>
        <begin position="1"/>
        <end position="10"/>
    </location>
</feature>